<gene>
    <name evidence="1" type="ORF">UABAM_02499</name>
</gene>
<reference evidence="1 2" key="1">
    <citation type="submission" date="2019-08" db="EMBL/GenBank/DDBJ databases">
        <title>Complete genome sequence of Candidatus Uab amorphum.</title>
        <authorList>
            <person name="Shiratori T."/>
            <person name="Suzuki S."/>
            <person name="Kakizawa Y."/>
            <person name="Ishida K."/>
        </authorList>
    </citation>
    <scope>NUCLEOTIDE SEQUENCE [LARGE SCALE GENOMIC DNA]</scope>
    <source>
        <strain evidence="1 2">SRT547</strain>
    </source>
</reference>
<dbReference type="RefSeq" id="WP_151968316.1">
    <property type="nucleotide sequence ID" value="NZ_AP019860.1"/>
</dbReference>
<evidence type="ECO:0000313" key="2">
    <source>
        <dbReference type="Proteomes" id="UP000326354"/>
    </source>
</evidence>
<dbReference type="Proteomes" id="UP000326354">
    <property type="component" value="Chromosome"/>
</dbReference>
<organism evidence="1 2">
    <name type="scientific">Uabimicrobium amorphum</name>
    <dbReference type="NCBI Taxonomy" id="2596890"/>
    <lineage>
        <taxon>Bacteria</taxon>
        <taxon>Pseudomonadati</taxon>
        <taxon>Planctomycetota</taxon>
        <taxon>Candidatus Uabimicrobiia</taxon>
        <taxon>Candidatus Uabimicrobiales</taxon>
        <taxon>Candidatus Uabimicrobiaceae</taxon>
        <taxon>Candidatus Uabimicrobium</taxon>
    </lineage>
</organism>
<dbReference type="KEGG" id="uam:UABAM_02499"/>
<accession>A0A5S9ILL8</accession>
<dbReference type="EMBL" id="AP019860">
    <property type="protein sequence ID" value="BBM84143.1"/>
    <property type="molecule type" value="Genomic_DNA"/>
</dbReference>
<protein>
    <submittedName>
        <fullName evidence="1">Uncharacterized protein</fullName>
    </submittedName>
</protein>
<name>A0A5S9ILL8_UABAM</name>
<evidence type="ECO:0000313" key="1">
    <source>
        <dbReference type="EMBL" id="BBM84143.1"/>
    </source>
</evidence>
<proteinExistence type="predicted"/>
<dbReference type="AlphaFoldDB" id="A0A5S9ILL8"/>
<sequence>MLKHIFIYLCIATFLCANERSLHLAHDDVLRSQSRDLLSGEHYILKTFPGDHLVSVYITEDKMSVYSIDKIHTLCAVSAEKNNVKIEVQHLTAKPKGISYSINIAKNEITLAGNKQIQASVLRYASVLTDIENKKKFLLKIAMPLNEIAKSVFPKEQRDYTKLKRNWTMVKTNGDNSIYLDSGGLKIVDYGVFITSKAKNVALARVKGSVVNNTLLKISAVQITYHGGDYWIKGQATLVCQKN</sequence>
<keyword evidence="2" id="KW-1185">Reference proteome</keyword>